<dbReference type="InterPro" id="IPR000073">
    <property type="entry name" value="AB_hydrolase_1"/>
</dbReference>
<dbReference type="PANTHER" id="PTHR43248:SF29">
    <property type="entry name" value="TRIPEPTIDYL AMINOPEPTIDASE"/>
    <property type="match status" value="1"/>
</dbReference>
<comment type="similarity">
    <text evidence="1">Belongs to the peptidase S33 family.</text>
</comment>
<keyword evidence="6" id="KW-1185">Reference proteome</keyword>
<dbReference type="Gene3D" id="3.40.50.1820">
    <property type="entry name" value="alpha/beta hydrolase"/>
    <property type="match status" value="1"/>
</dbReference>
<dbReference type="InterPro" id="IPR029058">
    <property type="entry name" value="AB_hydrolase_fold"/>
</dbReference>
<evidence type="ECO:0000256" key="2">
    <source>
        <dbReference type="ARBA" id="ARBA00022729"/>
    </source>
</evidence>
<evidence type="ECO:0000313" key="6">
    <source>
        <dbReference type="Proteomes" id="UP000294911"/>
    </source>
</evidence>
<comment type="caution">
    <text evidence="5">The sequence shown here is derived from an EMBL/GenBank/DDBJ whole genome shotgun (WGS) entry which is preliminary data.</text>
</comment>
<keyword evidence="3 5" id="KW-0378">Hydrolase</keyword>
<proteinExistence type="inferred from homology"/>
<evidence type="ECO:0000313" key="5">
    <source>
        <dbReference type="EMBL" id="TCP56817.1"/>
    </source>
</evidence>
<organism evidence="5 6">
    <name type="scientific">Tamaricihabitans halophyticus</name>
    <dbReference type="NCBI Taxonomy" id="1262583"/>
    <lineage>
        <taxon>Bacteria</taxon>
        <taxon>Bacillati</taxon>
        <taxon>Actinomycetota</taxon>
        <taxon>Actinomycetes</taxon>
        <taxon>Pseudonocardiales</taxon>
        <taxon>Pseudonocardiaceae</taxon>
        <taxon>Tamaricihabitans</taxon>
    </lineage>
</organism>
<keyword evidence="2" id="KW-0732">Signal</keyword>
<dbReference type="Pfam" id="PF00561">
    <property type="entry name" value="Abhydrolase_1"/>
    <property type="match status" value="1"/>
</dbReference>
<evidence type="ECO:0000259" key="4">
    <source>
        <dbReference type="Pfam" id="PF00561"/>
    </source>
</evidence>
<feature type="domain" description="AB hydrolase-1" evidence="4">
    <location>
        <begin position="93"/>
        <end position="466"/>
    </location>
</feature>
<evidence type="ECO:0000256" key="1">
    <source>
        <dbReference type="ARBA" id="ARBA00010088"/>
    </source>
</evidence>
<dbReference type="EMBL" id="SLXQ01000001">
    <property type="protein sequence ID" value="TCP56817.1"/>
    <property type="molecule type" value="Genomic_DNA"/>
</dbReference>
<dbReference type="RefSeq" id="WP_243658734.1">
    <property type="nucleotide sequence ID" value="NZ_SLXQ01000001.1"/>
</dbReference>
<reference evidence="5 6" key="1">
    <citation type="submission" date="2019-03" db="EMBL/GenBank/DDBJ databases">
        <title>Genomic Encyclopedia of Type Strains, Phase IV (KMG-IV): sequencing the most valuable type-strain genomes for metagenomic binning, comparative biology and taxonomic classification.</title>
        <authorList>
            <person name="Goeker M."/>
        </authorList>
    </citation>
    <scope>NUCLEOTIDE SEQUENCE [LARGE SCALE GENOMIC DNA]</scope>
    <source>
        <strain evidence="5 6">DSM 45765</strain>
    </source>
</reference>
<sequence>MNRKRGTGRGVILLAVLGLTGALIGAPAMASEAAPRLQWERCPEGTEDPAAGPPQLQCATVPVPLDYRDPDGEQIELMISRLASKSPDERRGVLLLNPGGPGGTGLDQPTFLASQGLPASVLDSYDVIGMDTRGVGHSAPVSCGFTNDQEYFGNIPPYAVDDAAVAKQATVAREVAEQCAANDKDGRLGQLSTANMARDLDRIRAALGEEKASFLGYSYGTALGAAYASMFPERADRIVLDSNIGDTFLDHAGMRRYGQGMEQTFPDFARWAAKRHESYGLGRTAAQVRRTYFEIAERVDKEPVDGINGTLFRLATFASLYNKASYGQAAQTWQSLREGSPTGGRSAASTPAPNDNAWSVFLAVTCNDVEWPEDVQTYQRSVAADRERYPLYGAAAANIVPCAYWQKPAEPPVRIDDDGPANVLVVQNQRDPVTSLRGGELLNERFGERSRLVSVDASGHGAYVLGDNSCALNRTTSYLVDGVLPARDVTCAAG</sequence>
<evidence type="ECO:0000256" key="3">
    <source>
        <dbReference type="ARBA" id="ARBA00022801"/>
    </source>
</evidence>
<dbReference type="SUPFAM" id="SSF53474">
    <property type="entry name" value="alpha/beta-Hydrolases"/>
    <property type="match status" value="1"/>
</dbReference>
<protein>
    <submittedName>
        <fullName evidence="5">Alpha/beta hydrolase family protein</fullName>
    </submittedName>
</protein>
<gene>
    <name evidence="5" type="ORF">EV191_101763</name>
</gene>
<name>A0A4R2R477_9PSEU</name>
<dbReference type="PANTHER" id="PTHR43248">
    <property type="entry name" value="2-SUCCINYL-6-HYDROXY-2,4-CYCLOHEXADIENE-1-CARBOXYLATE SYNTHASE"/>
    <property type="match status" value="1"/>
</dbReference>
<dbReference type="InterPro" id="IPR051601">
    <property type="entry name" value="Serine_prot/Carboxylest_S33"/>
</dbReference>
<accession>A0A4R2R477</accession>
<dbReference type="GO" id="GO:0016787">
    <property type="term" value="F:hydrolase activity"/>
    <property type="evidence" value="ECO:0007669"/>
    <property type="project" value="UniProtKB-KW"/>
</dbReference>
<dbReference type="Proteomes" id="UP000294911">
    <property type="component" value="Unassembled WGS sequence"/>
</dbReference>
<dbReference type="AlphaFoldDB" id="A0A4R2R477"/>